<reference evidence="5" key="1">
    <citation type="submission" date="2016-10" db="EMBL/GenBank/DDBJ databases">
        <authorList>
            <person name="Varghese N."/>
            <person name="Submissions S."/>
        </authorList>
    </citation>
    <scope>NUCLEOTIDE SEQUENCE [LARGE SCALE GENOMIC DNA]</scope>
    <source>
        <strain evidence="5">CGMCC 4.3506</strain>
    </source>
</reference>
<dbReference type="AlphaFoldDB" id="A0A1G7SCE4"/>
<dbReference type="STRING" id="200378.SAMN05216553_106171"/>
<dbReference type="Pfam" id="PF00823">
    <property type="entry name" value="PPE"/>
    <property type="match status" value="1"/>
</dbReference>
<evidence type="ECO:0000256" key="2">
    <source>
        <dbReference type="SAM" id="MobiDB-lite"/>
    </source>
</evidence>
<organism evidence="4 5">
    <name type="scientific">Lentzea fradiae</name>
    <dbReference type="NCBI Taxonomy" id="200378"/>
    <lineage>
        <taxon>Bacteria</taxon>
        <taxon>Bacillati</taxon>
        <taxon>Actinomycetota</taxon>
        <taxon>Actinomycetes</taxon>
        <taxon>Pseudonocardiales</taxon>
        <taxon>Pseudonocardiaceae</taxon>
        <taxon>Lentzea</taxon>
    </lineage>
</organism>
<dbReference type="EMBL" id="FNCC01000006">
    <property type="protein sequence ID" value="SDG20651.1"/>
    <property type="molecule type" value="Genomic_DNA"/>
</dbReference>
<evidence type="ECO:0000313" key="5">
    <source>
        <dbReference type="Proteomes" id="UP000199623"/>
    </source>
</evidence>
<dbReference type="Proteomes" id="UP000199623">
    <property type="component" value="Unassembled WGS sequence"/>
</dbReference>
<dbReference type="SUPFAM" id="SSF140459">
    <property type="entry name" value="PE/PPE dimer-like"/>
    <property type="match status" value="1"/>
</dbReference>
<dbReference type="InterPro" id="IPR038332">
    <property type="entry name" value="PPE_sf"/>
</dbReference>
<accession>A0A1G7SCE4</accession>
<dbReference type="Gene3D" id="1.20.1260.20">
    <property type="entry name" value="PPE superfamily"/>
    <property type="match status" value="1"/>
</dbReference>
<evidence type="ECO:0000256" key="1">
    <source>
        <dbReference type="ARBA" id="ARBA00010652"/>
    </source>
</evidence>
<protein>
    <submittedName>
        <fullName evidence="4">PPE family protein</fullName>
    </submittedName>
</protein>
<name>A0A1G7SCE4_9PSEU</name>
<dbReference type="OrthoDB" id="3693085at2"/>
<gene>
    <name evidence="4" type="ORF">SAMN05216553_106171</name>
</gene>
<feature type="compositionally biased region" description="Low complexity" evidence="2">
    <location>
        <begin position="267"/>
        <end position="285"/>
    </location>
</feature>
<feature type="region of interest" description="Disordered" evidence="2">
    <location>
        <begin position="169"/>
        <end position="443"/>
    </location>
</feature>
<feature type="domain" description="PPE" evidence="3">
    <location>
        <begin position="33"/>
        <end position="121"/>
    </location>
</feature>
<feature type="compositionally biased region" description="Basic and acidic residues" evidence="2">
    <location>
        <begin position="286"/>
        <end position="299"/>
    </location>
</feature>
<evidence type="ECO:0000313" key="4">
    <source>
        <dbReference type="EMBL" id="SDG20651.1"/>
    </source>
</evidence>
<feature type="compositionally biased region" description="Polar residues" evidence="2">
    <location>
        <begin position="169"/>
        <end position="195"/>
    </location>
</feature>
<dbReference type="InterPro" id="IPR000030">
    <property type="entry name" value="PPE_dom"/>
</dbReference>
<feature type="compositionally biased region" description="Gly residues" evidence="2">
    <location>
        <begin position="304"/>
        <end position="409"/>
    </location>
</feature>
<feature type="compositionally biased region" description="Polar residues" evidence="2">
    <location>
        <begin position="220"/>
        <end position="239"/>
    </location>
</feature>
<evidence type="ECO:0000259" key="3">
    <source>
        <dbReference type="Pfam" id="PF00823"/>
    </source>
</evidence>
<keyword evidence="5" id="KW-1185">Reference proteome</keyword>
<sequence length="443" mass="43613">MPGDEPNIAGFAMLPFAGGETVYKWFEKGRGPSRSTAPTAQAWRELSAGHNDVSRLIEKAVADSGASWEGAAGDAARGATSPLATWADVTGQSATSAATTADTVGQAYVNAKNSMSKPPEVPDKPFLNDWAFWETDYDQAVEKNQQVSEANMRAFNQYGSAVEASTNSMPTFISPTANDASMEQGNGSTNISSVDKINDHSGNTSGTNNNTGSGNRSGVDNGSTNTSGWKPPGDTTNPSWLEPGPPKTQTPPGFVDPNDPRNPRPPGTDVGVPPGGRYDPNNPNDPRNRGRLDPNDPRNRPGGTNNGGRGPGGGGGGGGAGGGSRGGGLGGGGLGGGGLGGAAAARGIGGPGGMGGGFGGASGVAGDAGRGGGSFGPTGAGSAGAAGAAGRGGLGGMGAGAMGAGAGRGQGEEDKEHKSASYLQETEDIFGDGTMVAPPVIGG</sequence>
<feature type="compositionally biased region" description="Low complexity" evidence="2">
    <location>
        <begin position="201"/>
        <end position="218"/>
    </location>
</feature>
<comment type="similarity">
    <text evidence="1">Belongs to the mycobacterial PPE family.</text>
</comment>
<proteinExistence type="inferred from homology"/>
<feature type="compositionally biased region" description="Basic and acidic residues" evidence="2">
    <location>
        <begin position="410"/>
        <end position="419"/>
    </location>
</feature>